<sequence length="190" mass="21665">MVLTKALNSCKFFDVGNFGLVNIMSKNKLIFNLMSLSFPNKANTALIVSSSDIKLHNSLYFNILVKQRIKIMDRIVLSSFIFKERQLKRFISAYRHVKYLKLDSCTLSVPHIPNFSKALDNCRIQDLDFTKCGRSNFSNWARNLAEFRNLITGLATSACLRFSLPLCTSGIVKSLSLMRPKSSLKLSWIQ</sequence>
<accession>A0AAD1UPD4</accession>
<dbReference type="Proteomes" id="UP001295684">
    <property type="component" value="Unassembled WGS sequence"/>
</dbReference>
<keyword evidence="2" id="KW-1185">Reference proteome</keyword>
<name>A0AAD1UPD4_EUPCR</name>
<comment type="caution">
    <text evidence="1">The sequence shown here is derived from an EMBL/GenBank/DDBJ whole genome shotgun (WGS) entry which is preliminary data.</text>
</comment>
<reference evidence="1" key="1">
    <citation type="submission" date="2023-07" db="EMBL/GenBank/DDBJ databases">
        <authorList>
            <consortium name="AG Swart"/>
            <person name="Singh M."/>
            <person name="Singh A."/>
            <person name="Seah K."/>
            <person name="Emmerich C."/>
        </authorList>
    </citation>
    <scope>NUCLEOTIDE SEQUENCE</scope>
    <source>
        <strain evidence="1">DP1</strain>
    </source>
</reference>
<dbReference type="AlphaFoldDB" id="A0AAD1UPD4"/>
<protein>
    <submittedName>
        <fullName evidence="1">Uncharacterized protein</fullName>
    </submittedName>
</protein>
<gene>
    <name evidence="1" type="ORF">ECRASSUSDP1_LOCUS12498</name>
</gene>
<evidence type="ECO:0000313" key="1">
    <source>
        <dbReference type="EMBL" id="CAI2371178.1"/>
    </source>
</evidence>
<dbReference type="EMBL" id="CAMPGE010012410">
    <property type="protein sequence ID" value="CAI2371178.1"/>
    <property type="molecule type" value="Genomic_DNA"/>
</dbReference>
<proteinExistence type="predicted"/>
<organism evidence="1 2">
    <name type="scientific">Euplotes crassus</name>
    <dbReference type="NCBI Taxonomy" id="5936"/>
    <lineage>
        <taxon>Eukaryota</taxon>
        <taxon>Sar</taxon>
        <taxon>Alveolata</taxon>
        <taxon>Ciliophora</taxon>
        <taxon>Intramacronucleata</taxon>
        <taxon>Spirotrichea</taxon>
        <taxon>Hypotrichia</taxon>
        <taxon>Euplotida</taxon>
        <taxon>Euplotidae</taxon>
        <taxon>Moneuplotes</taxon>
    </lineage>
</organism>
<evidence type="ECO:0000313" key="2">
    <source>
        <dbReference type="Proteomes" id="UP001295684"/>
    </source>
</evidence>